<evidence type="ECO:0000313" key="4">
    <source>
        <dbReference type="Proteomes" id="UP000005225"/>
    </source>
</evidence>
<dbReference type="GO" id="GO:0010887">
    <property type="term" value="P:negative regulation of cholesterol storage"/>
    <property type="evidence" value="ECO:0007669"/>
    <property type="project" value="TreeGrafter"/>
</dbReference>
<name>H0XXJ1_OTOGA</name>
<dbReference type="InParanoid" id="H0XXJ1"/>
<dbReference type="SUPFAM" id="SSF48452">
    <property type="entry name" value="TPR-like"/>
    <property type="match status" value="1"/>
</dbReference>
<dbReference type="GO" id="GO:0010874">
    <property type="term" value="P:regulation of cholesterol efflux"/>
    <property type="evidence" value="ECO:0007669"/>
    <property type="project" value="TreeGrafter"/>
</dbReference>
<comment type="similarity">
    <text evidence="1">Belongs to the TTC39 family.</text>
</comment>
<dbReference type="Pfam" id="PF10300">
    <property type="entry name" value="Iml2-TPR_39"/>
    <property type="match status" value="1"/>
</dbReference>
<dbReference type="HOGENOM" id="CLU_010086_3_0_1"/>
<reference evidence="3" key="2">
    <citation type="submission" date="2025-08" db="UniProtKB">
        <authorList>
            <consortium name="Ensembl"/>
        </authorList>
    </citation>
    <scope>IDENTIFICATION</scope>
</reference>
<organism evidence="3 4">
    <name type="scientific">Otolemur garnettii</name>
    <name type="common">Small-eared galago</name>
    <name type="synonym">Garnett's greater bushbaby</name>
    <dbReference type="NCBI Taxonomy" id="30611"/>
    <lineage>
        <taxon>Eukaryota</taxon>
        <taxon>Metazoa</taxon>
        <taxon>Chordata</taxon>
        <taxon>Craniata</taxon>
        <taxon>Vertebrata</taxon>
        <taxon>Euteleostomi</taxon>
        <taxon>Mammalia</taxon>
        <taxon>Eutheria</taxon>
        <taxon>Euarchontoglires</taxon>
        <taxon>Primates</taxon>
        <taxon>Strepsirrhini</taxon>
        <taxon>Lorisiformes</taxon>
        <taxon>Galagidae</taxon>
        <taxon>Otolemur</taxon>
    </lineage>
</organism>
<accession>H0XXJ1</accession>
<dbReference type="EMBL" id="AAQR03122227">
    <property type="status" value="NOT_ANNOTATED_CDS"/>
    <property type="molecule type" value="Genomic_DNA"/>
</dbReference>
<dbReference type="GO" id="GO:0090181">
    <property type="term" value="P:regulation of cholesterol metabolic process"/>
    <property type="evidence" value="ECO:0007669"/>
    <property type="project" value="TreeGrafter"/>
</dbReference>
<reference evidence="3" key="3">
    <citation type="submission" date="2025-09" db="UniProtKB">
        <authorList>
            <consortium name="Ensembl"/>
        </authorList>
    </citation>
    <scope>IDENTIFICATION</scope>
</reference>
<keyword evidence="2" id="KW-0802">TPR repeat</keyword>
<dbReference type="InterPro" id="IPR011990">
    <property type="entry name" value="TPR-like_helical_dom_sf"/>
</dbReference>
<dbReference type="GO" id="GO:0042632">
    <property type="term" value="P:cholesterol homeostasis"/>
    <property type="evidence" value="ECO:0007669"/>
    <property type="project" value="TreeGrafter"/>
</dbReference>
<dbReference type="InterPro" id="IPR019412">
    <property type="entry name" value="IML2/TPR_39"/>
</dbReference>
<dbReference type="Ensembl" id="ENSOGAT00000031239.1">
    <property type="protein sequence ID" value="ENSOGAP00000020834.1"/>
    <property type="gene ID" value="ENSOGAG00000024566.1"/>
</dbReference>
<dbReference type="AlphaFoldDB" id="H0XXJ1"/>
<dbReference type="OMA" id="CIFTQNE"/>
<sequence>EDSFEDAYENIPVAPTMNLISSLEECTTGLYLFLNNRFSEAINLIHPWSKNSIYHALIYSMLMVVKAILTFDPQDIQTGIDTAMEALKTCNIFRKKPRMTSLSYVVNKQGIKSIKEEELHAEVCYAECLVFKSFVTFLQDESVLGFLKSGLGIGTSYHIYKDCQQVVRQMPNSESKAHKHLIGGIKFGLGAFNLMLSLVPPRTLNILSLIGFSGNRELGLTLLRESASETHINNVLAILTLLFYNHYIYVAFGVDTVYSSSTEGLFLIYLQKFPKCVILKFFHARSSMLKGNFESAQLKLQECIFTQNEWKQVHHICYWELMWCHIFLLDWKRAYFYADQLYQHSRWSKATYVYSKAIIMAVLPSDFGNTVNEDMNSLFLQVDGLRIKFLGTSVPMEKFIADKGQRYGTTTGWFTIQPLLEFIYAMSGFRVMSKRTELISRWLSIIDKGEGLLQGNPNKENGTDDICLLNLLKGLCLKYLGSYSKAEYCFNRVIHQEKSIKYDHYLVPYTYYELGILQYLKRDYDNAIKNLNNIKNYKDYSLEARLQFRAHIA</sequence>
<dbReference type="Gene3D" id="1.25.40.10">
    <property type="entry name" value="Tetratricopeptide repeat domain"/>
    <property type="match status" value="1"/>
</dbReference>
<evidence type="ECO:0008006" key="5">
    <source>
        <dbReference type="Google" id="ProtNLM"/>
    </source>
</evidence>
<proteinExistence type="inferred from homology"/>
<evidence type="ECO:0000313" key="3">
    <source>
        <dbReference type="Ensembl" id="ENSOGAP00000020834.1"/>
    </source>
</evidence>
<evidence type="ECO:0000256" key="2">
    <source>
        <dbReference type="ARBA" id="ARBA00022803"/>
    </source>
</evidence>
<dbReference type="GeneTree" id="ENSGT00950000182917"/>
<protein>
    <recommendedName>
        <fullName evidence="5">Tetratricopeptide repeat protein 39B</fullName>
    </recommendedName>
</protein>
<keyword evidence="4" id="KW-1185">Reference proteome</keyword>
<dbReference type="Proteomes" id="UP000005225">
    <property type="component" value="Unassembled WGS sequence"/>
</dbReference>
<reference evidence="4" key="1">
    <citation type="submission" date="2011-03" db="EMBL/GenBank/DDBJ databases">
        <title>Version 3 of the genome sequence of Otolemur garnettii (Bushbaby).</title>
        <authorList>
            <consortium name="The Broad Institute Genome Sequencing Platform"/>
            <person name="Di Palma F."/>
            <person name="Johnson J."/>
            <person name="Lander E.S."/>
            <person name="Lindblad-Toh K."/>
            <person name="Jaffe D.B."/>
            <person name="Gnerre S."/>
            <person name="MacCallum I."/>
            <person name="Przybylski D."/>
            <person name="Ribeiro F.J."/>
            <person name="Burton J.N."/>
            <person name="Walker B.J."/>
            <person name="Sharpe T."/>
            <person name="Hall G."/>
        </authorList>
    </citation>
    <scope>NUCLEOTIDE SEQUENCE [LARGE SCALE GENOMIC DNA]</scope>
</reference>
<dbReference type="eggNOG" id="KOG3783">
    <property type="taxonomic scope" value="Eukaryota"/>
</dbReference>
<evidence type="ECO:0000256" key="1">
    <source>
        <dbReference type="ARBA" id="ARBA00006400"/>
    </source>
</evidence>
<dbReference type="PANTHER" id="PTHR31859:SF5">
    <property type="entry name" value="TETRATRICOPEPTIDE REPEAT DOMAIN 39D"/>
    <property type="match status" value="1"/>
</dbReference>
<dbReference type="PANTHER" id="PTHR31859">
    <property type="entry name" value="TETRATRICOPEPTIDE REPEAT PROTEIN 39 FAMILY MEMBER"/>
    <property type="match status" value="1"/>
</dbReference>